<evidence type="ECO:0000256" key="6">
    <source>
        <dbReference type="ARBA" id="ARBA00023136"/>
    </source>
</evidence>
<keyword evidence="3" id="KW-1003">Cell membrane</keyword>
<comment type="subcellular location">
    <subcellularLocation>
        <location evidence="1 7">Cell membrane</location>
        <topology evidence="1 7">Multi-pass membrane protein</topology>
    </subcellularLocation>
</comment>
<feature type="transmembrane region" description="Helical" evidence="7">
    <location>
        <begin position="152"/>
        <end position="175"/>
    </location>
</feature>
<reference evidence="10" key="1">
    <citation type="submission" date="2017-04" db="EMBL/GenBank/DDBJ databases">
        <authorList>
            <person name="Bumgarner R.E."/>
            <person name="Fredricks D.N."/>
            <person name="Srinivasan S."/>
        </authorList>
    </citation>
    <scope>NUCLEOTIDE SEQUENCE [LARGE SCALE GENOMIC DNA]</scope>
    <source>
        <strain evidence="10">KA00405</strain>
    </source>
</reference>
<dbReference type="InterPro" id="IPR000515">
    <property type="entry name" value="MetI-like"/>
</dbReference>
<evidence type="ECO:0000256" key="1">
    <source>
        <dbReference type="ARBA" id="ARBA00004651"/>
    </source>
</evidence>
<dbReference type="Proteomes" id="UP000236394">
    <property type="component" value="Unassembled WGS sequence"/>
</dbReference>
<dbReference type="RefSeq" id="WP_102892488.1">
    <property type="nucleotide sequence ID" value="NZ_NBZD01000002.1"/>
</dbReference>
<organism evidence="9 10">
    <name type="scientific">Mageeibacillus indolicus</name>
    <dbReference type="NCBI Taxonomy" id="884684"/>
    <lineage>
        <taxon>Bacteria</taxon>
        <taxon>Bacillati</taxon>
        <taxon>Bacillota</taxon>
        <taxon>Clostridia</taxon>
        <taxon>Eubacteriales</taxon>
        <taxon>Oscillospiraceae</taxon>
        <taxon>Mageeibacillus</taxon>
    </lineage>
</organism>
<keyword evidence="4 7" id="KW-0812">Transmembrane</keyword>
<comment type="caution">
    <text evidence="9">The sequence shown here is derived from an EMBL/GenBank/DDBJ whole genome shotgun (WGS) entry which is preliminary data.</text>
</comment>
<dbReference type="SUPFAM" id="SSF161098">
    <property type="entry name" value="MetI-like"/>
    <property type="match status" value="1"/>
</dbReference>
<evidence type="ECO:0000259" key="8">
    <source>
        <dbReference type="PROSITE" id="PS50928"/>
    </source>
</evidence>
<comment type="similarity">
    <text evidence="7">Belongs to the binding-protein-dependent transport system permease family.</text>
</comment>
<dbReference type="PROSITE" id="PS50928">
    <property type="entry name" value="ABC_TM1"/>
    <property type="match status" value="1"/>
</dbReference>
<dbReference type="Gene3D" id="1.10.3720.10">
    <property type="entry name" value="MetI-like"/>
    <property type="match status" value="1"/>
</dbReference>
<dbReference type="AlphaFoldDB" id="A0A2J8B207"/>
<gene>
    <name evidence="9" type="ORF">B7R76_04495</name>
</gene>
<dbReference type="GO" id="GO:0005886">
    <property type="term" value="C:plasma membrane"/>
    <property type="evidence" value="ECO:0007669"/>
    <property type="project" value="UniProtKB-SubCell"/>
</dbReference>
<feature type="transmembrane region" description="Helical" evidence="7">
    <location>
        <begin position="69"/>
        <end position="91"/>
    </location>
</feature>
<dbReference type="InterPro" id="IPR035906">
    <property type="entry name" value="MetI-like_sf"/>
</dbReference>
<evidence type="ECO:0000256" key="7">
    <source>
        <dbReference type="RuleBase" id="RU363032"/>
    </source>
</evidence>
<feature type="transmembrane region" description="Helical" evidence="7">
    <location>
        <begin position="212"/>
        <end position="234"/>
    </location>
</feature>
<keyword evidence="6 7" id="KW-0472">Membrane</keyword>
<dbReference type="Pfam" id="PF00528">
    <property type="entry name" value="BPD_transp_1"/>
    <property type="match status" value="1"/>
</dbReference>
<dbReference type="CDD" id="cd06261">
    <property type="entry name" value="TM_PBP2"/>
    <property type="match status" value="1"/>
</dbReference>
<accession>A0A2J8B207</accession>
<evidence type="ECO:0000313" key="10">
    <source>
        <dbReference type="Proteomes" id="UP000236394"/>
    </source>
</evidence>
<evidence type="ECO:0000256" key="3">
    <source>
        <dbReference type="ARBA" id="ARBA00022475"/>
    </source>
</evidence>
<feature type="domain" description="ABC transmembrane type-1" evidence="8">
    <location>
        <begin position="65"/>
        <end position="288"/>
    </location>
</feature>
<dbReference type="GO" id="GO:0055085">
    <property type="term" value="P:transmembrane transport"/>
    <property type="evidence" value="ECO:0007669"/>
    <property type="project" value="InterPro"/>
</dbReference>
<feature type="transmembrane region" description="Helical" evidence="7">
    <location>
        <begin position="103"/>
        <end position="122"/>
    </location>
</feature>
<dbReference type="PANTHER" id="PTHR30193">
    <property type="entry name" value="ABC TRANSPORTER PERMEASE PROTEIN"/>
    <property type="match status" value="1"/>
</dbReference>
<keyword evidence="5 7" id="KW-1133">Transmembrane helix</keyword>
<sequence>MKKTTVYYLLLLPFGLLFLCFLVLPIVSSIVLSFTDFNMVQFPNFKGLDNYIRMFFDDSVFTISLSNTIVFALITGPLSYVTCLFFAWLVNELKPAIRSAFTFMLYVPSLSTAVYTVWAFIFSGDQYGLLNSFLMPIGLINEPVQWLTDRRYIMACIIVVQLWMSLGTSFLSFIAGFQGIDRRQYEAGAIDGISNRLQELIYITLPNMKPQLLFGAVMQIGASFAAGAVGQALLDVAGATANGVSTGYAASTLITHMNDMAGVRNEMGYACAIAVLLFFMMLVFNGVVQKLLKKVGDD</sequence>
<protein>
    <submittedName>
        <fullName evidence="9">ABC transporter permease</fullName>
    </submittedName>
</protein>
<evidence type="ECO:0000313" key="9">
    <source>
        <dbReference type="EMBL" id="PNH18817.1"/>
    </source>
</evidence>
<proteinExistence type="inferred from homology"/>
<keyword evidence="2 7" id="KW-0813">Transport</keyword>
<feature type="transmembrane region" description="Helical" evidence="7">
    <location>
        <begin position="267"/>
        <end position="288"/>
    </location>
</feature>
<name>A0A2J8B207_9FIRM</name>
<dbReference type="PANTHER" id="PTHR30193:SF37">
    <property type="entry name" value="INNER MEMBRANE ABC TRANSPORTER PERMEASE PROTEIN YCJO"/>
    <property type="match status" value="1"/>
</dbReference>
<dbReference type="InterPro" id="IPR051393">
    <property type="entry name" value="ABC_transporter_permease"/>
</dbReference>
<evidence type="ECO:0000256" key="5">
    <source>
        <dbReference type="ARBA" id="ARBA00022989"/>
    </source>
</evidence>
<evidence type="ECO:0000256" key="2">
    <source>
        <dbReference type="ARBA" id="ARBA00022448"/>
    </source>
</evidence>
<evidence type="ECO:0000256" key="4">
    <source>
        <dbReference type="ARBA" id="ARBA00022692"/>
    </source>
</evidence>
<dbReference type="EMBL" id="NBZD01000002">
    <property type="protein sequence ID" value="PNH18817.1"/>
    <property type="molecule type" value="Genomic_DNA"/>
</dbReference>